<sequence>MSILITGALSAKAHQLKQQFTDSEVLLGDFEELPIFMVQSGKMLKLPAPKSAAYLHEMLAICLDNGVTRVLALNVQEFQLLSEAVQLFDEYGIQIERGYDGL</sequence>
<dbReference type="InterPro" id="IPR048764">
    <property type="entry name" value="PylC_N"/>
</dbReference>
<dbReference type="Proteomes" id="UP001139450">
    <property type="component" value="Unassembled WGS sequence"/>
</dbReference>
<accession>A0A9X1X7H6</accession>
<dbReference type="EMBL" id="JALJEJ010000008">
    <property type="protein sequence ID" value="MCJ8211108.1"/>
    <property type="molecule type" value="Genomic_DNA"/>
</dbReference>
<evidence type="ECO:0000259" key="1">
    <source>
        <dbReference type="Pfam" id="PF21360"/>
    </source>
</evidence>
<organism evidence="2 3">
    <name type="scientific">Mucilaginibacter straminoryzae</name>
    <dbReference type="NCBI Taxonomy" id="2932774"/>
    <lineage>
        <taxon>Bacteria</taxon>
        <taxon>Pseudomonadati</taxon>
        <taxon>Bacteroidota</taxon>
        <taxon>Sphingobacteriia</taxon>
        <taxon>Sphingobacteriales</taxon>
        <taxon>Sphingobacteriaceae</taxon>
        <taxon>Mucilaginibacter</taxon>
    </lineage>
</organism>
<keyword evidence="3" id="KW-1185">Reference proteome</keyword>
<reference evidence="2" key="1">
    <citation type="submission" date="2022-04" db="EMBL/GenBank/DDBJ databases">
        <title>Mucilaginibacter sp. RS28 isolated from freshwater.</title>
        <authorList>
            <person name="Ko S.-R."/>
        </authorList>
    </citation>
    <scope>NUCLEOTIDE SEQUENCE</scope>
    <source>
        <strain evidence="2">RS28</strain>
    </source>
</reference>
<dbReference type="RefSeq" id="WP_245131410.1">
    <property type="nucleotide sequence ID" value="NZ_JALJEJ010000008.1"/>
</dbReference>
<feature type="domain" description="PylC N-terminal" evidence="1">
    <location>
        <begin position="14"/>
        <end position="95"/>
    </location>
</feature>
<comment type="caution">
    <text evidence="2">The sequence shown here is derived from an EMBL/GenBank/DDBJ whole genome shotgun (WGS) entry which is preliminary data.</text>
</comment>
<name>A0A9X1X7H6_9SPHI</name>
<dbReference type="AlphaFoldDB" id="A0A9X1X7H6"/>
<evidence type="ECO:0000313" key="3">
    <source>
        <dbReference type="Proteomes" id="UP001139450"/>
    </source>
</evidence>
<evidence type="ECO:0000313" key="2">
    <source>
        <dbReference type="EMBL" id="MCJ8211108.1"/>
    </source>
</evidence>
<proteinExistence type="predicted"/>
<dbReference type="Pfam" id="PF21360">
    <property type="entry name" value="PylC-like_N"/>
    <property type="match status" value="1"/>
</dbReference>
<protein>
    <recommendedName>
        <fullName evidence="1">PylC N-terminal domain-containing protein</fullName>
    </recommendedName>
</protein>
<gene>
    <name evidence="2" type="ORF">MUY27_15420</name>
</gene>
<dbReference type="Gene3D" id="3.40.50.20">
    <property type="match status" value="1"/>
</dbReference>